<keyword evidence="1" id="KW-1133">Transmembrane helix</keyword>
<protein>
    <submittedName>
        <fullName evidence="2">Uncharacterized protein</fullName>
    </submittedName>
</protein>
<dbReference type="EMBL" id="OC917450">
    <property type="protein sequence ID" value="CAD7647090.1"/>
    <property type="molecule type" value="Genomic_DNA"/>
</dbReference>
<name>A0A7R9LSK7_9ACAR</name>
<dbReference type="OrthoDB" id="6536192at2759"/>
<gene>
    <name evidence="2" type="ORF">ONB1V03_LOCUS6075</name>
</gene>
<feature type="non-terminal residue" evidence="2">
    <location>
        <position position="1"/>
    </location>
</feature>
<keyword evidence="1" id="KW-0812">Transmembrane</keyword>
<sequence>MLNFIHIFYSIRINLYHHHHNHHTNHYNIDSKSHNTHTNIIPTTTTNTTIYTTIYKKRAATSTTISDNTISDLHYQYSTDIKDNTKANVQMLTISESHITFNKINFEFPLKRLPDDYQKPTNMDQMKTCSQTPGYGLDSNSDEIINEQIFCKQLPQIILNTHNKGDIIEVAINHFNAVYTNNETLISQNTGLCPLNDEGTTSAEPPTSLAGSTKIWVGIGFAITGAFIIFVNGTGISQQQHQIHRTADLRVHPKADWRQTLNQVVNQFWCGTKLSVKGLWCAGTSAYEWLEMDVQQTPRRFCCYMFDTSACIARAAQQLCSRDDYRKIVDILEAKNEGLIAGQCSAYGYKWYDWKSWKCHFPVVPIIGTGPTFKGINALNGHQICAVINADNTPVDVVVGDDYIEFPIYDVFVAAYGLKSGLTLRELEKESDRNKTTESLP</sequence>
<dbReference type="Proteomes" id="UP000728032">
    <property type="component" value="Unassembled WGS sequence"/>
</dbReference>
<organism evidence="2">
    <name type="scientific">Oppiella nova</name>
    <dbReference type="NCBI Taxonomy" id="334625"/>
    <lineage>
        <taxon>Eukaryota</taxon>
        <taxon>Metazoa</taxon>
        <taxon>Ecdysozoa</taxon>
        <taxon>Arthropoda</taxon>
        <taxon>Chelicerata</taxon>
        <taxon>Arachnida</taxon>
        <taxon>Acari</taxon>
        <taxon>Acariformes</taxon>
        <taxon>Sarcoptiformes</taxon>
        <taxon>Oribatida</taxon>
        <taxon>Brachypylina</taxon>
        <taxon>Oppioidea</taxon>
        <taxon>Oppiidae</taxon>
        <taxon>Oppiella</taxon>
    </lineage>
</organism>
<dbReference type="EMBL" id="CAJPVJ010002625">
    <property type="protein sequence ID" value="CAG2166556.1"/>
    <property type="molecule type" value="Genomic_DNA"/>
</dbReference>
<evidence type="ECO:0000313" key="2">
    <source>
        <dbReference type="EMBL" id="CAD7647090.1"/>
    </source>
</evidence>
<accession>A0A7R9LSK7</accession>
<reference evidence="2" key="1">
    <citation type="submission" date="2020-11" db="EMBL/GenBank/DDBJ databases">
        <authorList>
            <person name="Tran Van P."/>
        </authorList>
    </citation>
    <scope>NUCLEOTIDE SEQUENCE</scope>
</reference>
<feature type="transmembrane region" description="Helical" evidence="1">
    <location>
        <begin position="215"/>
        <end position="236"/>
    </location>
</feature>
<dbReference type="AlphaFoldDB" id="A0A7R9LSK7"/>
<evidence type="ECO:0000256" key="1">
    <source>
        <dbReference type="SAM" id="Phobius"/>
    </source>
</evidence>
<keyword evidence="1" id="KW-0472">Membrane</keyword>
<evidence type="ECO:0000313" key="3">
    <source>
        <dbReference type="Proteomes" id="UP000728032"/>
    </source>
</evidence>
<proteinExistence type="predicted"/>
<keyword evidence="3" id="KW-1185">Reference proteome</keyword>